<proteinExistence type="predicted"/>
<name>A0A256FH88_9HYPH</name>
<accession>A0A256FH88</accession>
<gene>
    <name evidence="2" type="ORF">CEV32_0222</name>
</gene>
<feature type="domain" description="YjiS-like" evidence="1">
    <location>
        <begin position="5"/>
        <end position="30"/>
    </location>
</feature>
<dbReference type="InterPro" id="IPR009506">
    <property type="entry name" value="YjiS-like"/>
</dbReference>
<comment type="caution">
    <text evidence="2">The sequence shown here is derived from an EMBL/GenBank/DDBJ whole genome shotgun (WGS) entry which is preliminary data.</text>
</comment>
<dbReference type="Pfam" id="PF06568">
    <property type="entry name" value="YjiS-like"/>
    <property type="match status" value="1"/>
</dbReference>
<organism evidence="2 3">
    <name type="scientific">Brucella rhizosphaerae</name>
    <dbReference type="NCBI Taxonomy" id="571254"/>
    <lineage>
        <taxon>Bacteria</taxon>
        <taxon>Pseudomonadati</taxon>
        <taxon>Pseudomonadota</taxon>
        <taxon>Alphaproteobacteria</taxon>
        <taxon>Hyphomicrobiales</taxon>
        <taxon>Brucellaceae</taxon>
        <taxon>Brucella/Ochrobactrum group</taxon>
        <taxon>Brucella</taxon>
    </lineage>
</organism>
<evidence type="ECO:0000313" key="2">
    <source>
        <dbReference type="EMBL" id="OYR14224.1"/>
    </source>
</evidence>
<dbReference type="Proteomes" id="UP000216345">
    <property type="component" value="Unassembled WGS sequence"/>
</dbReference>
<evidence type="ECO:0000313" key="3">
    <source>
        <dbReference type="Proteomes" id="UP000216345"/>
    </source>
</evidence>
<dbReference type="EMBL" id="NNRK01000026">
    <property type="protein sequence ID" value="OYR14224.1"/>
    <property type="molecule type" value="Genomic_DNA"/>
</dbReference>
<protein>
    <recommendedName>
        <fullName evidence="1">YjiS-like domain-containing protein</fullName>
    </recommendedName>
</protein>
<keyword evidence="3" id="KW-1185">Reference proteome</keyword>
<evidence type="ECO:0000259" key="1">
    <source>
        <dbReference type="Pfam" id="PF06568"/>
    </source>
</evidence>
<dbReference type="AlphaFoldDB" id="A0A256FH88"/>
<reference evidence="2 3" key="1">
    <citation type="submission" date="2017-07" db="EMBL/GenBank/DDBJ databases">
        <title>Phylogenetic study on the rhizospheric bacterium Ochrobactrum sp. A44.</title>
        <authorList>
            <person name="Krzyzanowska D.M."/>
            <person name="Ossowicki A."/>
            <person name="Rajewska M."/>
            <person name="Maciag T."/>
            <person name="Kaczynski Z."/>
            <person name="Czerwicka M."/>
            <person name="Jafra S."/>
        </authorList>
    </citation>
    <scope>NUCLEOTIDE SEQUENCE [LARGE SCALE GENOMIC DNA]</scope>
    <source>
        <strain evidence="2 3">PR17</strain>
    </source>
</reference>
<sequence>MRLTLRRSRIQLMELTDEQLCDIGLSRNEADKEARKVRFHIR</sequence>